<proteinExistence type="predicted"/>
<dbReference type="Gene3D" id="1.10.238.10">
    <property type="entry name" value="EF-hand"/>
    <property type="match status" value="1"/>
</dbReference>
<dbReference type="EMBL" id="HBJA01067552">
    <property type="protein sequence ID" value="CAE0812620.1"/>
    <property type="molecule type" value="Transcribed_RNA"/>
</dbReference>
<feature type="domain" description="EF-hand" evidence="4">
    <location>
        <begin position="93"/>
        <end position="128"/>
    </location>
</feature>
<dbReference type="PROSITE" id="PS00018">
    <property type="entry name" value="EF_HAND_1"/>
    <property type="match status" value="4"/>
</dbReference>
<dbReference type="FunFam" id="1.10.238.10:FF:000001">
    <property type="entry name" value="Calmodulin 1"/>
    <property type="match status" value="1"/>
</dbReference>
<evidence type="ECO:0000259" key="4">
    <source>
        <dbReference type="PROSITE" id="PS50222"/>
    </source>
</evidence>
<feature type="domain" description="EF-hand" evidence="4">
    <location>
        <begin position="24"/>
        <end position="59"/>
    </location>
</feature>
<evidence type="ECO:0000313" key="5">
    <source>
        <dbReference type="EMBL" id="CAE0812620.1"/>
    </source>
</evidence>
<keyword evidence="3" id="KW-0106">Calcium</keyword>
<name>A0A7S4D0X8_9EUGL</name>
<feature type="domain" description="EF-hand" evidence="4">
    <location>
        <begin position="134"/>
        <end position="169"/>
    </location>
</feature>
<organism evidence="5">
    <name type="scientific">Eutreptiella gymnastica</name>
    <dbReference type="NCBI Taxonomy" id="73025"/>
    <lineage>
        <taxon>Eukaryota</taxon>
        <taxon>Discoba</taxon>
        <taxon>Euglenozoa</taxon>
        <taxon>Euglenida</taxon>
        <taxon>Spirocuta</taxon>
        <taxon>Euglenophyceae</taxon>
        <taxon>Eutreptiales</taxon>
        <taxon>Eutreptiaceae</taxon>
        <taxon>Eutreptiella</taxon>
    </lineage>
</organism>
<keyword evidence="1" id="KW-0479">Metal-binding</keyword>
<dbReference type="InterPro" id="IPR011992">
    <property type="entry name" value="EF-hand-dom_pair"/>
</dbReference>
<dbReference type="PRINTS" id="PR00450">
    <property type="entry name" value="RECOVERIN"/>
</dbReference>
<protein>
    <recommendedName>
        <fullName evidence="4">EF-hand domain-containing protein</fullName>
    </recommendedName>
</protein>
<evidence type="ECO:0000256" key="3">
    <source>
        <dbReference type="ARBA" id="ARBA00022837"/>
    </source>
</evidence>
<dbReference type="GO" id="GO:0005509">
    <property type="term" value="F:calcium ion binding"/>
    <property type="evidence" value="ECO:0007669"/>
    <property type="project" value="InterPro"/>
</dbReference>
<keyword evidence="2" id="KW-0677">Repeat</keyword>
<dbReference type="AlphaFoldDB" id="A0A7S4D0X8"/>
<sequence>MGNNHSFTVEELEELQKGTSFSKDQILRLHKRFRKLDTDGNGEISRDEFQSIPGLSANPLLDRVLTIFDTDGNQSVDFTEFVKALAIFSNDCEKTEKLKFTFRVYDIDSDGYISNKDLFQCLQIMVGSNLTDTQLQQIVDKTFIEADKDRDGLISFDEFQNVVEESDFGDKLTLRF</sequence>
<dbReference type="PANTHER" id="PTHR45942">
    <property type="entry name" value="PROTEIN PHOSPATASE 3 REGULATORY SUBUNIT B ALPHA ISOFORM TYPE 1"/>
    <property type="match status" value="1"/>
</dbReference>
<dbReference type="CDD" id="cd00051">
    <property type="entry name" value="EFh"/>
    <property type="match status" value="1"/>
</dbReference>
<dbReference type="Pfam" id="PF13499">
    <property type="entry name" value="EF-hand_7"/>
    <property type="match status" value="2"/>
</dbReference>
<feature type="domain" description="EF-hand" evidence="4">
    <location>
        <begin position="61"/>
        <end position="91"/>
    </location>
</feature>
<dbReference type="SMART" id="SM00054">
    <property type="entry name" value="EFh"/>
    <property type="match status" value="4"/>
</dbReference>
<gene>
    <name evidence="5" type="ORF">EGYM00163_LOCUS23770</name>
</gene>
<dbReference type="InterPro" id="IPR002048">
    <property type="entry name" value="EF_hand_dom"/>
</dbReference>
<evidence type="ECO:0000256" key="2">
    <source>
        <dbReference type="ARBA" id="ARBA00022737"/>
    </source>
</evidence>
<reference evidence="5" key="1">
    <citation type="submission" date="2021-01" db="EMBL/GenBank/DDBJ databases">
        <authorList>
            <person name="Corre E."/>
            <person name="Pelletier E."/>
            <person name="Niang G."/>
            <person name="Scheremetjew M."/>
            <person name="Finn R."/>
            <person name="Kale V."/>
            <person name="Holt S."/>
            <person name="Cochrane G."/>
            <person name="Meng A."/>
            <person name="Brown T."/>
            <person name="Cohen L."/>
        </authorList>
    </citation>
    <scope>NUCLEOTIDE SEQUENCE</scope>
    <source>
        <strain evidence="5">CCMP1594</strain>
    </source>
</reference>
<dbReference type="SUPFAM" id="SSF47473">
    <property type="entry name" value="EF-hand"/>
    <property type="match status" value="1"/>
</dbReference>
<evidence type="ECO:0000256" key="1">
    <source>
        <dbReference type="ARBA" id="ARBA00022723"/>
    </source>
</evidence>
<dbReference type="PROSITE" id="PS50222">
    <property type="entry name" value="EF_HAND_2"/>
    <property type="match status" value="4"/>
</dbReference>
<dbReference type="InterPro" id="IPR018247">
    <property type="entry name" value="EF_Hand_1_Ca_BS"/>
</dbReference>
<accession>A0A7S4D0X8</accession>